<sequence>MEFADFDDDLFEEKPARDIVAKDYQARMCEAGWFMQVEPGQLVSQEDELGVQKFSAEYLFLGKSYHAAIAKYEDILKILPESSTTIKRECQENLARCHIKAGSPDKAIVHAERLHSTSRTPDQFTVSYSLLLDVYLAVGKYDNALTAAHNVVSLHPDNSHLWMKLALTYASLKNIILPNVKVLISAHLPESKKTTHSIDSLALSKPPQLSENVPEYSHNFCKTEVPEFYEVEEKKNTRRDIMIVAACLQRAFYILVKTEGTAVGFAVTQTRTLKEKLLGDLELLLDDCSLKELRKNVHQNDKVEINLCSSESASVQENTKSRTDDEEQEVSVSQESFEEKWFGWIL</sequence>
<dbReference type="InterPro" id="IPR019734">
    <property type="entry name" value="TPR_rpt"/>
</dbReference>
<dbReference type="Proteomes" id="UP000324222">
    <property type="component" value="Unassembled WGS sequence"/>
</dbReference>
<dbReference type="PANTHER" id="PTHR31919">
    <property type="entry name" value="ZINC FINGERS AND HOMEOBOXES PROTEIN 1, ISOFORM 2"/>
    <property type="match status" value="1"/>
</dbReference>
<accession>A0A5B7HR53</accession>
<organism evidence="2 3">
    <name type="scientific">Portunus trituberculatus</name>
    <name type="common">Swimming crab</name>
    <name type="synonym">Neptunus trituberculatus</name>
    <dbReference type="NCBI Taxonomy" id="210409"/>
    <lineage>
        <taxon>Eukaryota</taxon>
        <taxon>Metazoa</taxon>
        <taxon>Ecdysozoa</taxon>
        <taxon>Arthropoda</taxon>
        <taxon>Crustacea</taxon>
        <taxon>Multicrustacea</taxon>
        <taxon>Malacostraca</taxon>
        <taxon>Eumalacostraca</taxon>
        <taxon>Eucarida</taxon>
        <taxon>Decapoda</taxon>
        <taxon>Pleocyemata</taxon>
        <taxon>Brachyura</taxon>
        <taxon>Eubrachyura</taxon>
        <taxon>Portunoidea</taxon>
        <taxon>Portunidae</taxon>
        <taxon>Portuninae</taxon>
        <taxon>Portunus</taxon>
    </lineage>
</organism>
<dbReference type="InterPro" id="IPR011990">
    <property type="entry name" value="TPR-like_helical_dom_sf"/>
</dbReference>
<dbReference type="PROSITE" id="PS50005">
    <property type="entry name" value="TPR"/>
    <property type="match status" value="1"/>
</dbReference>
<protein>
    <submittedName>
        <fullName evidence="2">Uncharacterized protein</fullName>
    </submittedName>
</protein>
<gene>
    <name evidence="2" type="primary">CH076</name>
    <name evidence="2" type="ORF">E2C01_065230</name>
</gene>
<dbReference type="AlphaFoldDB" id="A0A5B7HR53"/>
<evidence type="ECO:0000313" key="3">
    <source>
        <dbReference type="Proteomes" id="UP000324222"/>
    </source>
</evidence>
<proteinExistence type="predicted"/>
<evidence type="ECO:0000313" key="2">
    <source>
        <dbReference type="EMBL" id="MPC70964.1"/>
    </source>
</evidence>
<dbReference type="InterPro" id="IPR041404">
    <property type="entry name" value="DUF5588"/>
</dbReference>
<dbReference type="SUPFAM" id="SSF48452">
    <property type="entry name" value="TPR-like"/>
    <property type="match status" value="1"/>
</dbReference>
<dbReference type="OrthoDB" id="6346579at2759"/>
<dbReference type="Pfam" id="PF17826">
    <property type="entry name" value="DUF5588"/>
    <property type="match status" value="1"/>
</dbReference>
<dbReference type="PANTHER" id="PTHR31919:SF1">
    <property type="entry name" value="ZINC FINGERS AND HOMEOBOXES PROTEIN 1, ISOFORM 2"/>
    <property type="match status" value="1"/>
</dbReference>
<reference evidence="2 3" key="1">
    <citation type="submission" date="2019-05" db="EMBL/GenBank/DDBJ databases">
        <title>Another draft genome of Portunus trituberculatus and its Hox gene families provides insights of decapod evolution.</title>
        <authorList>
            <person name="Jeong J.-H."/>
            <person name="Song I."/>
            <person name="Kim S."/>
            <person name="Choi T."/>
            <person name="Kim D."/>
            <person name="Ryu S."/>
            <person name="Kim W."/>
        </authorList>
    </citation>
    <scope>NUCLEOTIDE SEQUENCE [LARGE SCALE GENOMIC DNA]</scope>
    <source>
        <tissue evidence="2">Muscle</tissue>
    </source>
</reference>
<comment type="caution">
    <text evidence="2">The sequence shown here is derived from an EMBL/GenBank/DDBJ whole genome shotgun (WGS) entry which is preliminary data.</text>
</comment>
<keyword evidence="1" id="KW-0802">TPR repeat</keyword>
<evidence type="ECO:0000256" key="1">
    <source>
        <dbReference type="PROSITE-ProRule" id="PRU00339"/>
    </source>
</evidence>
<keyword evidence="3" id="KW-1185">Reference proteome</keyword>
<dbReference type="Gene3D" id="1.25.40.10">
    <property type="entry name" value="Tetratricopeptide repeat domain"/>
    <property type="match status" value="2"/>
</dbReference>
<feature type="repeat" description="TPR" evidence="1">
    <location>
        <begin position="125"/>
        <end position="158"/>
    </location>
</feature>
<dbReference type="EMBL" id="VSRR010032034">
    <property type="protein sequence ID" value="MPC70964.1"/>
    <property type="molecule type" value="Genomic_DNA"/>
</dbReference>
<name>A0A5B7HR53_PORTR</name>